<dbReference type="Gene3D" id="2.40.170.20">
    <property type="entry name" value="TonB-dependent receptor, beta-barrel domain"/>
    <property type="match status" value="1"/>
</dbReference>
<evidence type="ECO:0000256" key="8">
    <source>
        <dbReference type="SAM" id="SignalP"/>
    </source>
</evidence>
<name>A0A1X9YT16_9BACT</name>
<dbReference type="GO" id="GO:0009279">
    <property type="term" value="C:cell outer membrane"/>
    <property type="evidence" value="ECO:0007669"/>
    <property type="project" value="UniProtKB-SubCell"/>
</dbReference>
<dbReference type="SUPFAM" id="SSF56935">
    <property type="entry name" value="Porins"/>
    <property type="match status" value="1"/>
</dbReference>
<evidence type="ECO:0000256" key="4">
    <source>
        <dbReference type="ARBA" id="ARBA00022692"/>
    </source>
</evidence>
<feature type="domain" description="TonB-dependent receptor plug" evidence="9">
    <location>
        <begin position="115"/>
        <end position="221"/>
    </location>
</feature>
<evidence type="ECO:0000256" key="5">
    <source>
        <dbReference type="ARBA" id="ARBA00023136"/>
    </source>
</evidence>
<keyword evidence="8" id="KW-0732">Signal</keyword>
<gene>
    <name evidence="10" type="ORF">CA264_11460</name>
</gene>
<dbReference type="InterPro" id="IPR039426">
    <property type="entry name" value="TonB-dep_rcpt-like"/>
</dbReference>
<feature type="chain" id="PRO_5010993132" evidence="8">
    <location>
        <begin position="22"/>
        <end position="1017"/>
    </location>
</feature>
<keyword evidence="6 7" id="KW-0998">Cell outer membrane</keyword>
<organism evidence="10 11">
    <name type="scientific">Pontibacter actiniarum</name>
    <dbReference type="NCBI Taxonomy" id="323450"/>
    <lineage>
        <taxon>Bacteria</taxon>
        <taxon>Pseudomonadati</taxon>
        <taxon>Bacteroidota</taxon>
        <taxon>Cytophagia</taxon>
        <taxon>Cytophagales</taxon>
        <taxon>Hymenobacteraceae</taxon>
        <taxon>Pontibacter</taxon>
    </lineage>
</organism>
<dbReference type="InterPro" id="IPR012910">
    <property type="entry name" value="Plug_dom"/>
</dbReference>
<dbReference type="InterPro" id="IPR036942">
    <property type="entry name" value="Beta-barrel_TonB_sf"/>
</dbReference>
<dbReference type="RefSeq" id="WP_025607291.1">
    <property type="nucleotide sequence ID" value="NZ_CP021235.1"/>
</dbReference>
<dbReference type="Pfam" id="PF07715">
    <property type="entry name" value="Plug"/>
    <property type="match status" value="1"/>
</dbReference>
<dbReference type="OrthoDB" id="9768177at2"/>
<dbReference type="Proteomes" id="UP000266292">
    <property type="component" value="Chromosome"/>
</dbReference>
<keyword evidence="5 7" id="KW-0472">Membrane</keyword>
<dbReference type="Gene3D" id="2.170.130.10">
    <property type="entry name" value="TonB-dependent receptor, plug domain"/>
    <property type="match status" value="1"/>
</dbReference>
<protein>
    <submittedName>
        <fullName evidence="10">SusC/RagA family TonB-linked outer membrane protein</fullName>
    </submittedName>
</protein>
<keyword evidence="3 7" id="KW-1134">Transmembrane beta strand</keyword>
<evidence type="ECO:0000256" key="1">
    <source>
        <dbReference type="ARBA" id="ARBA00004571"/>
    </source>
</evidence>
<evidence type="ECO:0000313" key="10">
    <source>
        <dbReference type="EMBL" id="ARS36003.1"/>
    </source>
</evidence>
<evidence type="ECO:0000313" key="11">
    <source>
        <dbReference type="Proteomes" id="UP000266292"/>
    </source>
</evidence>
<reference evidence="11" key="1">
    <citation type="submission" date="2017-05" db="EMBL/GenBank/DDBJ databases">
        <authorList>
            <person name="Ray J."/>
            <person name="Price M."/>
            <person name="Deutschbauer A."/>
        </authorList>
    </citation>
    <scope>NUCLEOTIDE SEQUENCE [LARGE SCALE GENOMIC DNA]</scope>
    <source>
        <strain evidence="11">DSM 19842</strain>
    </source>
</reference>
<evidence type="ECO:0000259" key="9">
    <source>
        <dbReference type="Pfam" id="PF07715"/>
    </source>
</evidence>
<dbReference type="AlphaFoldDB" id="A0A1X9YT16"/>
<dbReference type="InterPro" id="IPR037066">
    <property type="entry name" value="Plug_dom_sf"/>
</dbReference>
<evidence type="ECO:0000256" key="3">
    <source>
        <dbReference type="ARBA" id="ARBA00022452"/>
    </source>
</evidence>
<comment type="similarity">
    <text evidence="7">Belongs to the TonB-dependent receptor family.</text>
</comment>
<dbReference type="Pfam" id="PF13715">
    <property type="entry name" value="CarbopepD_reg_2"/>
    <property type="match status" value="1"/>
</dbReference>
<comment type="subcellular location">
    <subcellularLocation>
        <location evidence="1 7">Cell outer membrane</location>
        <topology evidence="1 7">Multi-pass membrane protein</topology>
    </subcellularLocation>
</comment>
<dbReference type="Gene3D" id="2.60.40.1120">
    <property type="entry name" value="Carboxypeptidase-like, regulatory domain"/>
    <property type="match status" value="1"/>
</dbReference>
<dbReference type="PROSITE" id="PS52016">
    <property type="entry name" value="TONB_DEPENDENT_REC_3"/>
    <property type="match status" value="1"/>
</dbReference>
<dbReference type="NCBIfam" id="TIGR04057">
    <property type="entry name" value="SusC_RagA_signa"/>
    <property type="match status" value="1"/>
</dbReference>
<dbReference type="InterPro" id="IPR023997">
    <property type="entry name" value="TonB-dep_OMP_SusC/RagA_CS"/>
</dbReference>
<dbReference type="STRING" id="709015.GCA_000472485_02313"/>
<dbReference type="SUPFAM" id="SSF49464">
    <property type="entry name" value="Carboxypeptidase regulatory domain-like"/>
    <property type="match status" value="1"/>
</dbReference>
<dbReference type="InterPro" id="IPR008969">
    <property type="entry name" value="CarboxyPept-like_regulatory"/>
</dbReference>
<accession>A0A1X9YT16</accession>
<keyword evidence="2 7" id="KW-0813">Transport</keyword>
<proteinExistence type="inferred from homology"/>
<keyword evidence="4 7" id="KW-0812">Transmembrane</keyword>
<evidence type="ECO:0000256" key="6">
    <source>
        <dbReference type="ARBA" id="ARBA00023237"/>
    </source>
</evidence>
<feature type="signal peptide" evidence="8">
    <location>
        <begin position="1"/>
        <end position="21"/>
    </location>
</feature>
<keyword evidence="11" id="KW-1185">Reference proteome</keyword>
<dbReference type="InterPro" id="IPR023996">
    <property type="entry name" value="TonB-dep_OMP_SusC/RagA"/>
</dbReference>
<sequence>MIKRIYIMLLICLLAASSVFGQQLSQLSGKVVDGLGDPLPGVAVVVKGGTKHAITNEQGVYTLSEVSADATLVFTYLGMKNQEVKVGNRSAIDVVLESESFALGEVVAIGYGVAKKKDITGAIATLDGEVASKRNTTQLAQALQGTLPGVMITRSNSEPGASATVRVRGVTTIGDSDPLVIVDGVPVSSMNDVNAADIEDISVLKDAASASIYGARAAAGVVLITTKRAKSNKTNLEYRATFGFDRPTAFPKTVGPQRYLEMINEFTWNDAGNKPGEEYSLYPKEDVENWLAYNKENPNQYPVTDWMGLVVNDYAPRSSHSLTFSGGSGKIKSLASLNYENVDALYDHKSFERVMARINNSIEFSDQLKANVDFSYNYNLKKEPVVNPIWDAQRYPAVFAAQWSDGRIAEGQNGGNVYAALHHGGFENTFINKINGRVSLEYEPIENLTFTGVVSPHFYTTKGKLFRKQIPYYTAEDPTLQAGYISGYTATSLYEARKDGKTFTKQLLANYTKSFSDHSFNMLAGYEDFYSFDEVLNAQAENYTLSNFPYLDLGPLDYMKNTGSAWETAYRSYFGRLLYDYKGKYLLQANIRYDGSSRLHPDYRWGAFPSVSAGWVISEESFMPENSVLSFLKLRGSWGQLGNERIGNYPYQASIGYSNALFYRGGTIVSATTAAQYAYAIQDITWETTETVDLGFDAYFFNNRLMLTGDYYNKRTKDMLLELEIPDYMGFENPQQNTGVMSTKGWDAQITWRDNIGELGYSASFNLSDSKSKMGDLGGIVLDGAQVTREGSEFNEWYGYISDGLYQSEEEVENSPKLYNSVKPGDVRYVDISGPDGEPDGKITPDYDRVLLSGSLPRYLYGGNVSANYKGFDLSLAFQGVGKQKSRLTEQMVKPFFSAWTNPPAIIDGNYWSHYNTSEENLSARYPRLSYTGSENNNYVMSDYWLINGAYFRLKNVVLGYTLPTAFTSRVKMEQVRIFASATDLFSVSDYPKGWDPEVSYNTYISQTFNLGLSVKF</sequence>
<evidence type="ECO:0000256" key="7">
    <source>
        <dbReference type="PROSITE-ProRule" id="PRU01360"/>
    </source>
</evidence>
<evidence type="ECO:0000256" key="2">
    <source>
        <dbReference type="ARBA" id="ARBA00022448"/>
    </source>
</evidence>
<dbReference type="KEGG" id="pact:CA264_11460"/>
<dbReference type="NCBIfam" id="TIGR04056">
    <property type="entry name" value="OMP_RagA_SusC"/>
    <property type="match status" value="1"/>
</dbReference>
<dbReference type="EMBL" id="CP021235">
    <property type="protein sequence ID" value="ARS36003.1"/>
    <property type="molecule type" value="Genomic_DNA"/>
</dbReference>